<dbReference type="KEGG" id="hna:Hneap_2185"/>
<feature type="domain" description="Protein export membrane protein SecD/SecF C-terminal" evidence="10">
    <location>
        <begin position="108"/>
        <end position="292"/>
    </location>
</feature>
<gene>
    <name evidence="9" type="primary">secF</name>
    <name evidence="11" type="ordered locus">Hneap_2185</name>
</gene>
<evidence type="ECO:0000256" key="6">
    <source>
        <dbReference type="ARBA" id="ARBA00022989"/>
    </source>
</evidence>
<evidence type="ECO:0000259" key="10">
    <source>
        <dbReference type="Pfam" id="PF02355"/>
    </source>
</evidence>
<keyword evidence="5 9" id="KW-0653">Protein transport</keyword>
<evidence type="ECO:0000256" key="8">
    <source>
        <dbReference type="ARBA" id="ARBA00023136"/>
    </source>
</evidence>
<keyword evidence="7 9" id="KW-0811">Translocation</keyword>
<dbReference type="NCBIfam" id="TIGR00916">
    <property type="entry name" value="2A0604s01"/>
    <property type="match status" value="1"/>
</dbReference>
<feature type="transmembrane region" description="Helical" evidence="9">
    <location>
        <begin position="165"/>
        <end position="185"/>
    </location>
</feature>
<organism evidence="11 12">
    <name type="scientific">Halothiobacillus neapolitanus (strain ATCC 23641 / DSM 15147 / CIP 104769 / NCIMB 8539 / c2)</name>
    <name type="common">Thiobacillus neapolitanus</name>
    <dbReference type="NCBI Taxonomy" id="555778"/>
    <lineage>
        <taxon>Bacteria</taxon>
        <taxon>Pseudomonadati</taxon>
        <taxon>Pseudomonadota</taxon>
        <taxon>Gammaproteobacteria</taxon>
        <taxon>Chromatiales</taxon>
        <taxon>Halothiobacillaceae</taxon>
        <taxon>Halothiobacillus</taxon>
    </lineage>
</organism>
<evidence type="ECO:0000256" key="1">
    <source>
        <dbReference type="ARBA" id="ARBA00004651"/>
    </source>
</evidence>
<evidence type="ECO:0000256" key="5">
    <source>
        <dbReference type="ARBA" id="ARBA00022927"/>
    </source>
</evidence>
<keyword evidence="2 9" id="KW-0813">Transport</keyword>
<dbReference type="SUPFAM" id="SSF82866">
    <property type="entry name" value="Multidrug efflux transporter AcrB transmembrane domain"/>
    <property type="match status" value="1"/>
</dbReference>
<dbReference type="InterPro" id="IPR048634">
    <property type="entry name" value="SecD_SecF_C"/>
</dbReference>
<dbReference type="InterPro" id="IPR055344">
    <property type="entry name" value="SecD_SecF_C_bact"/>
</dbReference>
<dbReference type="AlphaFoldDB" id="D0KW98"/>
<dbReference type="STRING" id="555778.Hneap_2185"/>
<dbReference type="GO" id="GO:0043952">
    <property type="term" value="P:protein transport by the Sec complex"/>
    <property type="evidence" value="ECO:0007669"/>
    <property type="project" value="UniProtKB-UniRule"/>
</dbReference>
<dbReference type="InterPro" id="IPR005665">
    <property type="entry name" value="SecF_bac"/>
</dbReference>
<dbReference type="Proteomes" id="UP000009102">
    <property type="component" value="Chromosome"/>
</dbReference>
<accession>D0KW98</accession>
<dbReference type="InterPro" id="IPR022813">
    <property type="entry name" value="SecD/SecF_arch_bac"/>
</dbReference>
<feature type="transmembrane region" description="Helical" evidence="9">
    <location>
        <begin position="269"/>
        <end position="291"/>
    </location>
</feature>
<dbReference type="Pfam" id="PF07549">
    <property type="entry name" value="Sec_GG"/>
    <property type="match status" value="1"/>
</dbReference>
<keyword evidence="6 9" id="KW-1133">Transmembrane helix</keyword>
<keyword evidence="12" id="KW-1185">Reference proteome</keyword>
<dbReference type="GO" id="GO:0005886">
    <property type="term" value="C:plasma membrane"/>
    <property type="evidence" value="ECO:0007669"/>
    <property type="project" value="UniProtKB-SubCell"/>
</dbReference>
<evidence type="ECO:0000256" key="7">
    <source>
        <dbReference type="ARBA" id="ARBA00023010"/>
    </source>
</evidence>
<dbReference type="InterPro" id="IPR022645">
    <property type="entry name" value="SecD/SecF_bac"/>
</dbReference>
<keyword evidence="4 9" id="KW-0812">Transmembrane</keyword>
<dbReference type="PANTHER" id="PTHR30081">
    <property type="entry name" value="PROTEIN-EXPORT MEMBRANE PROTEIN SEC"/>
    <property type="match status" value="1"/>
</dbReference>
<dbReference type="HAMAP" id="MF_01464_B">
    <property type="entry name" value="SecF_B"/>
    <property type="match status" value="1"/>
</dbReference>
<sequence length="312" mass="34178">MFNLFPYNAKFDFFGKRKYAYIISALLLIAAIVSLSTRGINLGLDFTGGVVLEVGYAKAADLDAIRDDLKQNKFKEAVVQYFGSSETVMIRLPPAKGQNQNQLADQVLSVLKKQDDSATMRRVEFVGPAVGKELFNSGGLAMIVVLSGLLIFVSLRYQLKMATGAVLTLSHDLIMVFGFISVTGIEFNLTVLAAYLALAGYSINDMIVVFDRMRENFRKIRKGSEIEIMNASVNQTMSRTVITATTTFLSVLALYVFGGEALRGFSETLLVGIVLGTFSSIYVASSLSLDLGLKRKDLLKLTDKEKLVDTAP</sequence>
<dbReference type="EMBL" id="CP001801">
    <property type="protein sequence ID" value="ACX97001.1"/>
    <property type="molecule type" value="Genomic_DNA"/>
</dbReference>
<comment type="function">
    <text evidence="9">Part of the Sec protein translocase complex. Interacts with the SecYEG preprotein conducting channel. SecDF uses the proton motive force (PMF) to complete protein translocation after the ATP-dependent function of SecA.</text>
</comment>
<feature type="transmembrane region" description="Helical" evidence="9">
    <location>
        <begin position="134"/>
        <end position="153"/>
    </location>
</feature>
<feature type="transmembrane region" description="Helical" evidence="9">
    <location>
        <begin position="240"/>
        <end position="257"/>
    </location>
</feature>
<feature type="transmembrane region" description="Helical" evidence="9">
    <location>
        <begin position="191"/>
        <end position="210"/>
    </location>
</feature>
<keyword evidence="8 9" id="KW-0472">Membrane</keyword>
<dbReference type="Gene3D" id="1.20.1640.10">
    <property type="entry name" value="Multidrug efflux transporter AcrB transmembrane domain"/>
    <property type="match status" value="1"/>
</dbReference>
<dbReference type="RefSeq" id="WP_012825033.1">
    <property type="nucleotide sequence ID" value="NC_013422.1"/>
</dbReference>
<evidence type="ECO:0000313" key="11">
    <source>
        <dbReference type="EMBL" id="ACX97001.1"/>
    </source>
</evidence>
<comment type="similarity">
    <text evidence="9">Belongs to the SecD/SecF family. SecF subfamily.</text>
</comment>
<protein>
    <recommendedName>
        <fullName evidence="9">Protein-export membrane protein SecF</fullName>
    </recommendedName>
</protein>
<reference evidence="11 12" key="1">
    <citation type="submission" date="2009-10" db="EMBL/GenBank/DDBJ databases">
        <title>Complete sequence of Halothiobacillus neapolitanus c2.</title>
        <authorList>
            <consortium name="US DOE Joint Genome Institute"/>
            <person name="Lucas S."/>
            <person name="Copeland A."/>
            <person name="Lapidus A."/>
            <person name="Glavina del Rio T."/>
            <person name="Tice H."/>
            <person name="Bruce D."/>
            <person name="Goodwin L."/>
            <person name="Pitluck S."/>
            <person name="Davenport K."/>
            <person name="Brettin T."/>
            <person name="Detter J.C."/>
            <person name="Han C."/>
            <person name="Tapia R."/>
            <person name="Larimer F."/>
            <person name="Land M."/>
            <person name="Hauser L."/>
            <person name="Kyrpides N."/>
            <person name="Mikhailova N."/>
            <person name="Kerfeld C."/>
            <person name="Cannon G."/>
            <person name="Heinhort S."/>
        </authorList>
    </citation>
    <scope>NUCLEOTIDE SEQUENCE [LARGE SCALE GENOMIC DNA]</scope>
    <source>
        <strain evidence="12">ATCC 23641 / c2</strain>
    </source>
</reference>
<dbReference type="PRINTS" id="PR01755">
    <property type="entry name" value="SECFTRNLCASE"/>
</dbReference>
<dbReference type="OrthoDB" id="9774769at2"/>
<dbReference type="eggNOG" id="COG0341">
    <property type="taxonomic scope" value="Bacteria"/>
</dbReference>
<dbReference type="GO" id="GO:0006605">
    <property type="term" value="P:protein targeting"/>
    <property type="evidence" value="ECO:0007669"/>
    <property type="project" value="UniProtKB-UniRule"/>
</dbReference>
<dbReference type="HOGENOM" id="CLU_050012_1_0_6"/>
<evidence type="ECO:0000256" key="4">
    <source>
        <dbReference type="ARBA" id="ARBA00022692"/>
    </source>
</evidence>
<name>D0KW98_HALNC</name>
<dbReference type="InterPro" id="IPR022646">
    <property type="entry name" value="SecD/SecF_CS"/>
</dbReference>
<dbReference type="GO" id="GO:0065002">
    <property type="term" value="P:intracellular protein transmembrane transport"/>
    <property type="evidence" value="ECO:0007669"/>
    <property type="project" value="UniProtKB-UniRule"/>
</dbReference>
<keyword evidence="3 9" id="KW-1003">Cell membrane</keyword>
<dbReference type="GO" id="GO:0015450">
    <property type="term" value="F:protein-transporting ATPase activity"/>
    <property type="evidence" value="ECO:0007669"/>
    <property type="project" value="InterPro"/>
</dbReference>
<dbReference type="PANTHER" id="PTHR30081:SF8">
    <property type="entry name" value="PROTEIN TRANSLOCASE SUBUNIT SECF"/>
    <property type="match status" value="1"/>
</dbReference>
<feature type="transmembrane region" description="Helical" evidence="9">
    <location>
        <begin position="20"/>
        <end position="40"/>
    </location>
</feature>
<dbReference type="NCBIfam" id="TIGR00966">
    <property type="entry name" value="transloc_SecF"/>
    <property type="match status" value="1"/>
</dbReference>
<dbReference type="Pfam" id="PF02355">
    <property type="entry name" value="SecD_SecF_C"/>
    <property type="match status" value="1"/>
</dbReference>
<evidence type="ECO:0000313" key="12">
    <source>
        <dbReference type="Proteomes" id="UP000009102"/>
    </source>
</evidence>
<evidence type="ECO:0000256" key="9">
    <source>
        <dbReference type="HAMAP-Rule" id="MF_01464"/>
    </source>
</evidence>
<keyword evidence="9" id="KW-0997">Cell inner membrane</keyword>
<comment type="subunit">
    <text evidence="9">Forms a complex with SecD. Part of the essential Sec protein translocation apparatus which comprises SecA, SecYEG and auxiliary proteins SecDF-YajC and YidC.</text>
</comment>
<evidence type="ECO:0000256" key="3">
    <source>
        <dbReference type="ARBA" id="ARBA00022475"/>
    </source>
</evidence>
<evidence type="ECO:0000256" key="2">
    <source>
        <dbReference type="ARBA" id="ARBA00022448"/>
    </source>
</evidence>
<comment type="subcellular location">
    <subcellularLocation>
        <location evidence="9">Cell inner membrane</location>
        <topology evidence="9">Multi-pass membrane protein</topology>
    </subcellularLocation>
    <subcellularLocation>
        <location evidence="1">Cell membrane</location>
        <topology evidence="1">Multi-pass membrane protein</topology>
    </subcellularLocation>
</comment>
<proteinExistence type="inferred from homology"/>